<dbReference type="GO" id="GO:0016491">
    <property type="term" value="F:oxidoreductase activity"/>
    <property type="evidence" value="ECO:0007669"/>
    <property type="project" value="UniProtKB-KW"/>
</dbReference>
<dbReference type="Proteomes" id="UP000800092">
    <property type="component" value="Unassembled WGS sequence"/>
</dbReference>
<evidence type="ECO:0000259" key="6">
    <source>
        <dbReference type="Pfam" id="PF00394"/>
    </source>
</evidence>
<keyword evidence="5" id="KW-0732">Signal</keyword>
<dbReference type="Pfam" id="PF07731">
    <property type="entry name" value="Cu-oxidase_2"/>
    <property type="match status" value="1"/>
</dbReference>
<evidence type="ECO:0000256" key="5">
    <source>
        <dbReference type="SAM" id="SignalP"/>
    </source>
</evidence>
<evidence type="ECO:0000256" key="4">
    <source>
        <dbReference type="ARBA" id="ARBA00023008"/>
    </source>
</evidence>
<dbReference type="AlphaFoldDB" id="A0A6A6HHQ1"/>
<dbReference type="PANTHER" id="PTHR11709:SF394">
    <property type="entry name" value="FI03373P-RELATED"/>
    <property type="match status" value="1"/>
</dbReference>
<keyword evidence="2" id="KW-0479">Metal-binding</keyword>
<dbReference type="InterPro" id="IPR035666">
    <property type="entry name" value="MCO_CuRO_3"/>
</dbReference>
<dbReference type="InterPro" id="IPR011707">
    <property type="entry name" value="Cu-oxidase-like_N"/>
</dbReference>
<dbReference type="InterPro" id="IPR011706">
    <property type="entry name" value="Cu-oxidase_C"/>
</dbReference>
<organism evidence="9 10">
    <name type="scientific">Viridothelium virens</name>
    <name type="common">Speckled blister lichen</name>
    <name type="synonym">Trypethelium virens</name>
    <dbReference type="NCBI Taxonomy" id="1048519"/>
    <lineage>
        <taxon>Eukaryota</taxon>
        <taxon>Fungi</taxon>
        <taxon>Dikarya</taxon>
        <taxon>Ascomycota</taxon>
        <taxon>Pezizomycotina</taxon>
        <taxon>Dothideomycetes</taxon>
        <taxon>Dothideomycetes incertae sedis</taxon>
        <taxon>Trypetheliales</taxon>
        <taxon>Trypetheliaceae</taxon>
        <taxon>Viridothelium</taxon>
    </lineage>
</organism>
<dbReference type="NCBIfam" id="TIGR03390">
    <property type="entry name" value="ascorbOXfungal"/>
    <property type="match status" value="1"/>
</dbReference>
<dbReference type="EMBL" id="ML991782">
    <property type="protein sequence ID" value="KAF2236990.1"/>
    <property type="molecule type" value="Genomic_DNA"/>
</dbReference>
<dbReference type="PANTHER" id="PTHR11709">
    <property type="entry name" value="MULTI-COPPER OXIDASE"/>
    <property type="match status" value="1"/>
</dbReference>
<accession>A0A6A6HHQ1</accession>
<dbReference type="CDD" id="cd13895">
    <property type="entry name" value="CuRO_3_AAO_like_2"/>
    <property type="match status" value="1"/>
</dbReference>
<dbReference type="InterPro" id="IPR033138">
    <property type="entry name" value="Cu_oxidase_CS"/>
</dbReference>
<dbReference type="Pfam" id="PF00394">
    <property type="entry name" value="Cu-oxidase"/>
    <property type="match status" value="1"/>
</dbReference>
<evidence type="ECO:0000256" key="1">
    <source>
        <dbReference type="ARBA" id="ARBA00010609"/>
    </source>
</evidence>
<name>A0A6A6HHQ1_VIRVR</name>
<dbReference type="PROSITE" id="PS00079">
    <property type="entry name" value="MULTICOPPER_OXIDASE1"/>
    <property type="match status" value="1"/>
</dbReference>
<dbReference type="SUPFAM" id="SSF49503">
    <property type="entry name" value="Cupredoxins"/>
    <property type="match status" value="3"/>
</dbReference>
<keyword evidence="4" id="KW-0186">Copper</keyword>
<evidence type="ECO:0000259" key="7">
    <source>
        <dbReference type="Pfam" id="PF07731"/>
    </source>
</evidence>
<evidence type="ECO:0000259" key="8">
    <source>
        <dbReference type="Pfam" id="PF07732"/>
    </source>
</evidence>
<comment type="similarity">
    <text evidence="1">Belongs to the multicopper oxidase family.</text>
</comment>
<evidence type="ECO:0000256" key="3">
    <source>
        <dbReference type="ARBA" id="ARBA00023002"/>
    </source>
</evidence>
<sequence length="587" mass="64821">MAFINLLVICLAWCLSIFGTLVAAQAKNCTLVTHDASFVPDIILRVTSEQRTIAGMSQTYPLVNGSYPGPQIELTAGQRTWIRVYNDMQGDNLTMHWHGLSQRVAPFADGTPEASQWPIPPSYFFDYEVAPDTGDEGTYFYHSHVYFQAATASGPLIVRGAASPYQYDEEIVVFVGDAFNKSGDDITQGLLANPFVWSGEATAILFNGHSGTTNYNGTNATSPFDPAVFNVQPSKTYLFRFIGGQALSLVTFGFEDHSNLTVVEADGAYTKPATTDHIQIGSGQRFSVLLTTKSEQELQSSGKKDFWIQQENRNRPASLVAFSVLSYDNSTSALSPPAVNPLSLPQDVTTWLEYTLQPVTPDDFPTAAEVTRRITITPVQVSNGSLIWAQNNLSWTEATAPVPYLVSIYENGESAIPNYNASVANYGWDPVSKAWPAKIGEVLEIIIVNDAGPSGGFDQHPFHFHGRHFWDIGSGNGTYDPVENEKKLAGFTPATRDTVWSYRYQATGDMYQLLGWRGLRVRVTDAGVWMFHCHILQHLIMGMATTWVFGDYKDIIQNPEMMQGYLTYGGDVYGSDSNDPTMCSFFD</sequence>
<evidence type="ECO:0000256" key="2">
    <source>
        <dbReference type="ARBA" id="ARBA00022723"/>
    </source>
</evidence>
<feature type="domain" description="Plastocyanin-like" evidence="8">
    <location>
        <begin position="46"/>
        <end position="161"/>
    </location>
</feature>
<feature type="chain" id="PRO_5025569317" evidence="5">
    <location>
        <begin position="27"/>
        <end position="587"/>
    </location>
</feature>
<dbReference type="CDD" id="cd13873">
    <property type="entry name" value="CuRO_2_AAO_like_2"/>
    <property type="match status" value="1"/>
</dbReference>
<feature type="domain" description="Plastocyanin-like" evidence="7">
    <location>
        <begin position="425"/>
        <end position="548"/>
    </location>
</feature>
<dbReference type="GO" id="GO:0005507">
    <property type="term" value="F:copper ion binding"/>
    <property type="evidence" value="ECO:0007669"/>
    <property type="project" value="InterPro"/>
</dbReference>
<dbReference type="InterPro" id="IPR045087">
    <property type="entry name" value="Cu-oxidase_fam"/>
</dbReference>
<feature type="signal peptide" evidence="5">
    <location>
        <begin position="1"/>
        <end position="26"/>
    </location>
</feature>
<dbReference type="Gene3D" id="2.60.40.420">
    <property type="entry name" value="Cupredoxins - blue copper proteins"/>
    <property type="match status" value="3"/>
</dbReference>
<dbReference type="Pfam" id="PF07732">
    <property type="entry name" value="Cu-oxidase_3"/>
    <property type="match status" value="1"/>
</dbReference>
<dbReference type="InterPro" id="IPR017762">
    <property type="entry name" value="Multicopper_oxidase_fun"/>
</dbReference>
<feature type="domain" description="Plastocyanin-like" evidence="6">
    <location>
        <begin position="170"/>
        <end position="329"/>
    </location>
</feature>
<keyword evidence="3" id="KW-0560">Oxidoreductase</keyword>
<dbReference type="InterPro" id="IPR002355">
    <property type="entry name" value="Cu_oxidase_Cu_BS"/>
</dbReference>
<dbReference type="InterPro" id="IPR008972">
    <property type="entry name" value="Cupredoxin"/>
</dbReference>
<proteinExistence type="inferred from homology"/>
<reference evidence="9" key="1">
    <citation type="journal article" date="2020" name="Stud. Mycol.">
        <title>101 Dothideomycetes genomes: a test case for predicting lifestyles and emergence of pathogens.</title>
        <authorList>
            <person name="Haridas S."/>
            <person name="Albert R."/>
            <person name="Binder M."/>
            <person name="Bloem J."/>
            <person name="Labutti K."/>
            <person name="Salamov A."/>
            <person name="Andreopoulos B."/>
            <person name="Baker S."/>
            <person name="Barry K."/>
            <person name="Bills G."/>
            <person name="Bluhm B."/>
            <person name="Cannon C."/>
            <person name="Castanera R."/>
            <person name="Culley D."/>
            <person name="Daum C."/>
            <person name="Ezra D."/>
            <person name="Gonzalez J."/>
            <person name="Henrissat B."/>
            <person name="Kuo A."/>
            <person name="Liang C."/>
            <person name="Lipzen A."/>
            <person name="Lutzoni F."/>
            <person name="Magnuson J."/>
            <person name="Mondo S."/>
            <person name="Nolan M."/>
            <person name="Ohm R."/>
            <person name="Pangilinan J."/>
            <person name="Park H.-J."/>
            <person name="Ramirez L."/>
            <person name="Alfaro M."/>
            <person name="Sun H."/>
            <person name="Tritt A."/>
            <person name="Yoshinaga Y."/>
            <person name="Zwiers L.-H."/>
            <person name="Turgeon B."/>
            <person name="Goodwin S."/>
            <person name="Spatafora J."/>
            <person name="Crous P."/>
            <person name="Grigoriev I."/>
        </authorList>
    </citation>
    <scope>NUCLEOTIDE SEQUENCE</scope>
    <source>
        <strain evidence="9">Tuck. ex Michener</strain>
    </source>
</reference>
<dbReference type="OrthoDB" id="2121828at2759"/>
<evidence type="ECO:0000313" key="9">
    <source>
        <dbReference type="EMBL" id="KAF2236990.1"/>
    </source>
</evidence>
<dbReference type="InterPro" id="IPR001117">
    <property type="entry name" value="Cu-oxidase_2nd"/>
</dbReference>
<evidence type="ECO:0000313" key="10">
    <source>
        <dbReference type="Proteomes" id="UP000800092"/>
    </source>
</evidence>
<gene>
    <name evidence="9" type="ORF">EV356DRAFT_442366</name>
</gene>
<keyword evidence="10" id="KW-1185">Reference proteome</keyword>
<dbReference type="PROSITE" id="PS00080">
    <property type="entry name" value="MULTICOPPER_OXIDASE2"/>
    <property type="match status" value="1"/>
</dbReference>
<protein>
    <submittedName>
        <fullName evidence="9">Multicopper oxidase</fullName>
    </submittedName>
</protein>